<protein>
    <submittedName>
        <fullName evidence="2">Unplaced genomic scaffold PLICRscaffold_19, whole genome shotgun sequence</fullName>
    </submittedName>
</protein>
<keyword evidence="3" id="KW-1185">Reference proteome</keyword>
<evidence type="ECO:0000313" key="2">
    <source>
        <dbReference type="EMBL" id="KII84136.1"/>
    </source>
</evidence>
<sequence length="187" mass="21123">MNGNSLTPQNGVCQVGRPQERKMWSARLCIVTVWYALPQKSIGLCSAKHVLHRFLSRLPDDWHAMPMPTRSRPIPIFLPSLSTPGQFFSFHRGLHPPNPLHCLVRCHEVHICYFGIAALDVVSRVPRARMSISFRTGYTALCCLARFPPQSTFRYAPNYPAMHAVTRKPKSETAESNSKSRVLIRAA</sequence>
<organism evidence="2 3">
    <name type="scientific">Plicaturopsis crispa FD-325 SS-3</name>
    <dbReference type="NCBI Taxonomy" id="944288"/>
    <lineage>
        <taxon>Eukaryota</taxon>
        <taxon>Fungi</taxon>
        <taxon>Dikarya</taxon>
        <taxon>Basidiomycota</taxon>
        <taxon>Agaricomycotina</taxon>
        <taxon>Agaricomycetes</taxon>
        <taxon>Agaricomycetidae</taxon>
        <taxon>Amylocorticiales</taxon>
        <taxon>Amylocorticiaceae</taxon>
        <taxon>Plicatura</taxon>
        <taxon>Plicaturopsis crispa</taxon>
    </lineage>
</organism>
<dbReference type="EMBL" id="KN832572">
    <property type="protein sequence ID" value="KII84136.1"/>
    <property type="molecule type" value="Genomic_DNA"/>
</dbReference>
<accession>A0A0C9SKQ3</accession>
<evidence type="ECO:0000313" key="3">
    <source>
        <dbReference type="Proteomes" id="UP000053263"/>
    </source>
</evidence>
<gene>
    <name evidence="2" type="ORF">PLICRDRAFT_371266</name>
</gene>
<proteinExistence type="predicted"/>
<dbReference type="HOGENOM" id="CLU_1448286_0_0_1"/>
<evidence type="ECO:0000256" key="1">
    <source>
        <dbReference type="SAM" id="MobiDB-lite"/>
    </source>
</evidence>
<reference evidence="2 3" key="1">
    <citation type="submission" date="2014-06" db="EMBL/GenBank/DDBJ databases">
        <title>Evolutionary Origins and Diversification of the Mycorrhizal Mutualists.</title>
        <authorList>
            <consortium name="DOE Joint Genome Institute"/>
            <consortium name="Mycorrhizal Genomics Consortium"/>
            <person name="Kohler A."/>
            <person name="Kuo A."/>
            <person name="Nagy L.G."/>
            <person name="Floudas D."/>
            <person name="Copeland A."/>
            <person name="Barry K.W."/>
            <person name="Cichocki N."/>
            <person name="Veneault-Fourrey C."/>
            <person name="LaButti K."/>
            <person name="Lindquist E.A."/>
            <person name="Lipzen A."/>
            <person name="Lundell T."/>
            <person name="Morin E."/>
            <person name="Murat C."/>
            <person name="Riley R."/>
            <person name="Ohm R."/>
            <person name="Sun H."/>
            <person name="Tunlid A."/>
            <person name="Henrissat B."/>
            <person name="Grigoriev I.V."/>
            <person name="Hibbett D.S."/>
            <person name="Martin F."/>
        </authorList>
    </citation>
    <scope>NUCLEOTIDE SEQUENCE [LARGE SCALE GENOMIC DNA]</scope>
    <source>
        <strain evidence="2 3">FD-325 SS-3</strain>
    </source>
</reference>
<dbReference type="Proteomes" id="UP000053263">
    <property type="component" value="Unassembled WGS sequence"/>
</dbReference>
<feature type="region of interest" description="Disordered" evidence="1">
    <location>
        <begin position="166"/>
        <end position="187"/>
    </location>
</feature>
<name>A0A0C9SKQ3_PLICR</name>
<dbReference type="AlphaFoldDB" id="A0A0C9SKQ3"/>